<organism evidence="2 3">
    <name type="scientific">Lasiosphaeria ovina</name>
    <dbReference type="NCBI Taxonomy" id="92902"/>
    <lineage>
        <taxon>Eukaryota</taxon>
        <taxon>Fungi</taxon>
        <taxon>Dikarya</taxon>
        <taxon>Ascomycota</taxon>
        <taxon>Pezizomycotina</taxon>
        <taxon>Sordariomycetes</taxon>
        <taxon>Sordariomycetidae</taxon>
        <taxon>Sordariales</taxon>
        <taxon>Lasiosphaeriaceae</taxon>
        <taxon>Lasiosphaeria</taxon>
    </lineage>
</organism>
<keyword evidence="1" id="KW-1133">Transmembrane helix</keyword>
<protein>
    <submittedName>
        <fullName evidence="2">Uncharacterized protein</fullName>
    </submittedName>
</protein>
<dbReference type="Proteomes" id="UP001287356">
    <property type="component" value="Unassembled WGS sequence"/>
</dbReference>
<keyword evidence="1" id="KW-0472">Membrane</keyword>
<feature type="transmembrane region" description="Helical" evidence="1">
    <location>
        <begin position="78"/>
        <end position="98"/>
    </location>
</feature>
<evidence type="ECO:0000256" key="1">
    <source>
        <dbReference type="SAM" id="Phobius"/>
    </source>
</evidence>
<sequence>MEAIPMPTIFCIYFLFNSSLLVLALRWEFDVPGGGRVTGHIPAWQPASRRLDTREWKKTDRNGLDSTRLRSGRDKRTSLEDISFLVFAFGPVLLLYGAHSV</sequence>
<name>A0AAE0JTX5_9PEZI</name>
<dbReference type="AlphaFoldDB" id="A0AAE0JTX5"/>
<evidence type="ECO:0000313" key="3">
    <source>
        <dbReference type="Proteomes" id="UP001287356"/>
    </source>
</evidence>
<accession>A0AAE0JTX5</accession>
<proteinExistence type="predicted"/>
<gene>
    <name evidence="2" type="ORF">B0T24DRAFT_96064</name>
</gene>
<dbReference type="EMBL" id="JAULSN010000010">
    <property type="protein sequence ID" value="KAK3361801.1"/>
    <property type="molecule type" value="Genomic_DNA"/>
</dbReference>
<reference evidence="2" key="1">
    <citation type="journal article" date="2023" name="Mol. Phylogenet. Evol.">
        <title>Genome-scale phylogeny and comparative genomics of the fungal order Sordariales.</title>
        <authorList>
            <person name="Hensen N."/>
            <person name="Bonometti L."/>
            <person name="Westerberg I."/>
            <person name="Brannstrom I.O."/>
            <person name="Guillou S."/>
            <person name="Cros-Aarteil S."/>
            <person name="Calhoun S."/>
            <person name="Haridas S."/>
            <person name="Kuo A."/>
            <person name="Mondo S."/>
            <person name="Pangilinan J."/>
            <person name="Riley R."/>
            <person name="LaButti K."/>
            <person name="Andreopoulos B."/>
            <person name="Lipzen A."/>
            <person name="Chen C."/>
            <person name="Yan M."/>
            <person name="Daum C."/>
            <person name="Ng V."/>
            <person name="Clum A."/>
            <person name="Steindorff A."/>
            <person name="Ohm R.A."/>
            <person name="Martin F."/>
            <person name="Silar P."/>
            <person name="Natvig D.O."/>
            <person name="Lalanne C."/>
            <person name="Gautier V."/>
            <person name="Ament-Velasquez S.L."/>
            <person name="Kruys A."/>
            <person name="Hutchinson M.I."/>
            <person name="Powell A.J."/>
            <person name="Barry K."/>
            <person name="Miller A.N."/>
            <person name="Grigoriev I.V."/>
            <person name="Debuchy R."/>
            <person name="Gladieux P."/>
            <person name="Hiltunen Thoren M."/>
            <person name="Johannesson H."/>
        </authorList>
    </citation>
    <scope>NUCLEOTIDE SEQUENCE</scope>
    <source>
        <strain evidence="2">CBS 958.72</strain>
    </source>
</reference>
<comment type="caution">
    <text evidence="2">The sequence shown here is derived from an EMBL/GenBank/DDBJ whole genome shotgun (WGS) entry which is preliminary data.</text>
</comment>
<feature type="transmembrane region" description="Helical" evidence="1">
    <location>
        <begin position="6"/>
        <end position="27"/>
    </location>
</feature>
<keyword evidence="3" id="KW-1185">Reference proteome</keyword>
<reference evidence="2" key="2">
    <citation type="submission" date="2023-06" db="EMBL/GenBank/DDBJ databases">
        <authorList>
            <consortium name="Lawrence Berkeley National Laboratory"/>
            <person name="Haridas S."/>
            <person name="Hensen N."/>
            <person name="Bonometti L."/>
            <person name="Westerberg I."/>
            <person name="Brannstrom I.O."/>
            <person name="Guillou S."/>
            <person name="Cros-Aarteil S."/>
            <person name="Calhoun S."/>
            <person name="Kuo A."/>
            <person name="Mondo S."/>
            <person name="Pangilinan J."/>
            <person name="Riley R."/>
            <person name="Labutti K."/>
            <person name="Andreopoulos B."/>
            <person name="Lipzen A."/>
            <person name="Chen C."/>
            <person name="Yanf M."/>
            <person name="Daum C."/>
            <person name="Ng V."/>
            <person name="Clum A."/>
            <person name="Steindorff A."/>
            <person name="Ohm R."/>
            <person name="Martin F."/>
            <person name="Silar P."/>
            <person name="Natvig D."/>
            <person name="Lalanne C."/>
            <person name="Gautier V."/>
            <person name="Ament-Velasquez S.L."/>
            <person name="Kruys A."/>
            <person name="Hutchinson M.I."/>
            <person name="Powell A.J."/>
            <person name="Barry K."/>
            <person name="Miller A.N."/>
            <person name="Grigoriev I.V."/>
            <person name="Debuchy R."/>
            <person name="Gladieux P."/>
            <person name="Thoren M.H."/>
            <person name="Johannesson H."/>
        </authorList>
    </citation>
    <scope>NUCLEOTIDE SEQUENCE</scope>
    <source>
        <strain evidence="2">CBS 958.72</strain>
    </source>
</reference>
<keyword evidence="1" id="KW-0812">Transmembrane</keyword>
<evidence type="ECO:0000313" key="2">
    <source>
        <dbReference type="EMBL" id="KAK3361801.1"/>
    </source>
</evidence>